<name>A0A1I3NCN5_9GAMM</name>
<dbReference type="Pfam" id="PF03497">
    <property type="entry name" value="Anthrax_toxA"/>
    <property type="match status" value="1"/>
</dbReference>
<dbReference type="AlphaFoldDB" id="A0A1I3NCN5"/>
<organism evidence="3 4">
    <name type="scientific">Xenorhabdus mauleonii</name>
    <dbReference type="NCBI Taxonomy" id="351675"/>
    <lineage>
        <taxon>Bacteria</taxon>
        <taxon>Pseudomonadati</taxon>
        <taxon>Pseudomonadota</taxon>
        <taxon>Gammaproteobacteria</taxon>
        <taxon>Enterobacterales</taxon>
        <taxon>Morganellaceae</taxon>
        <taxon>Xenorhabdus</taxon>
    </lineage>
</organism>
<dbReference type="EMBL" id="NITY01000001">
    <property type="protein sequence ID" value="PHM45715.1"/>
    <property type="molecule type" value="Genomic_DNA"/>
</dbReference>
<sequence>MQIEHNIKEETSQSPEELVKGLTGFLGGIDYSHVIKLQRYAAINNCIVGIRPVESLAGSLIRDGYPTKSLDIKGKSSNWGPQAGFICENQLFSKLEGTSGLEIEYFNQKVQDCINARYATSIPLKITRGRLQELMGERLIMRNSNSPNSNDYISKRPSGNEYSFKLVPVDSNKKQEEQYLKVLYKNKPIKVLAPNEQSKPLTADYDLLLIGVHIADYGVNDRIIKHDKNAGIYPSYCDNNMKNQEKQPDMGVVTRRIIKIINEINVLIAGNNPNLIHHGADTENPYTDPATNYPAIFVLPKNIAPFNMVCVIQNDDELFHLIQKMRDEHYYTNVNPSWPSRFAKIRNQTYTDARNLFKRVPSLPSFLMKNRK</sequence>
<dbReference type="InterPro" id="IPR035099">
    <property type="entry name" value="Anthrax_toxin_C-terminal"/>
</dbReference>
<dbReference type="InterPro" id="IPR037017">
    <property type="entry name" value="Anthrax_toxin_edema_cen_sf"/>
</dbReference>
<reference evidence="3" key="2">
    <citation type="submission" date="2016-10" db="EMBL/GenBank/DDBJ databases">
        <authorList>
            <person name="de Groot N.N."/>
        </authorList>
    </citation>
    <scope>NUCLEOTIDE SEQUENCE [LARGE SCALE GENOMIC DNA]</scope>
    <source>
        <strain evidence="3">DSM 17908</strain>
    </source>
</reference>
<accession>A0A1I3NCN5</accession>
<evidence type="ECO:0000313" key="5">
    <source>
        <dbReference type="Proteomes" id="UP000224607"/>
    </source>
</evidence>
<evidence type="ECO:0000259" key="1">
    <source>
        <dbReference type="Pfam" id="PF03497"/>
    </source>
</evidence>
<dbReference type="GO" id="GO:0005576">
    <property type="term" value="C:extracellular region"/>
    <property type="evidence" value="ECO:0007669"/>
    <property type="project" value="InterPro"/>
</dbReference>
<reference evidence="4" key="1">
    <citation type="submission" date="2016-10" db="EMBL/GenBank/DDBJ databases">
        <authorList>
            <person name="Varghese N."/>
            <person name="Submissions S."/>
        </authorList>
    </citation>
    <scope>NUCLEOTIDE SEQUENCE [LARGE SCALE GENOMIC DNA]</scope>
    <source>
        <strain evidence="4">DSM 17908</strain>
    </source>
</reference>
<dbReference type="Gene3D" id="3.90.1760.10">
    <property type="entry name" value="Anthrax toxin, edema factor, central domain"/>
    <property type="match status" value="1"/>
</dbReference>
<dbReference type="OrthoDB" id="1550625at2"/>
<dbReference type="EMBL" id="FORG01000005">
    <property type="protein sequence ID" value="SFJ06952.1"/>
    <property type="molecule type" value="Genomic_DNA"/>
</dbReference>
<reference evidence="2 5" key="3">
    <citation type="journal article" date="2017" name="Nat. Microbiol.">
        <title>Natural product diversity associated with the nematode symbionts Photorhabdus and Xenorhabdus.</title>
        <authorList>
            <person name="Tobias N.J."/>
            <person name="Wolff H."/>
            <person name="Djahanschiri B."/>
            <person name="Grundmann F."/>
            <person name="Kronenwerth M."/>
            <person name="Shi Y.M."/>
            <person name="Simonyi S."/>
            <person name="Grun P."/>
            <person name="Shapiro-Ilan D."/>
            <person name="Pidot S.J."/>
            <person name="Stinear T.P."/>
            <person name="Ebersberger I."/>
            <person name="Bode H.B."/>
        </authorList>
    </citation>
    <scope>NUCLEOTIDE SEQUENCE [LARGE SCALE GENOMIC DNA]</scope>
    <source>
        <strain evidence="2 5">DSM 17908</strain>
    </source>
</reference>
<proteinExistence type="predicted"/>
<dbReference type="RefSeq" id="WP_092509349.1">
    <property type="nucleotide sequence ID" value="NZ_CAWNQB010000001.1"/>
</dbReference>
<protein>
    <submittedName>
        <fullName evidence="3">Adenylate cyclase ExoY</fullName>
    </submittedName>
    <submittedName>
        <fullName evidence="2">Type III secretion system effector ExoY, adenylate cyclase</fullName>
    </submittedName>
</protein>
<evidence type="ECO:0000313" key="3">
    <source>
        <dbReference type="EMBL" id="SFJ06952.1"/>
    </source>
</evidence>
<feature type="domain" description="Anthrax toxin edema factor central" evidence="1">
    <location>
        <begin position="28"/>
        <end position="193"/>
    </location>
</feature>
<gene>
    <name evidence="3" type="ORF">SAMN05421680_105158</name>
    <name evidence="2" type="ORF">Xmau_00101</name>
</gene>
<evidence type="ECO:0000313" key="2">
    <source>
        <dbReference type="EMBL" id="PHM45715.1"/>
    </source>
</evidence>
<dbReference type="Proteomes" id="UP000198919">
    <property type="component" value="Unassembled WGS sequence"/>
</dbReference>
<dbReference type="STRING" id="351675.SAMN05421680_105158"/>
<dbReference type="GO" id="GO:0008294">
    <property type="term" value="F:calcium- and calmodulin-responsive adenylate cyclase activity"/>
    <property type="evidence" value="ECO:0007669"/>
    <property type="project" value="InterPro"/>
</dbReference>
<dbReference type="InterPro" id="IPR005165">
    <property type="entry name" value="Anthrax_toxin_edema_cen"/>
</dbReference>
<evidence type="ECO:0000313" key="4">
    <source>
        <dbReference type="Proteomes" id="UP000198919"/>
    </source>
</evidence>
<dbReference type="Proteomes" id="UP000224607">
    <property type="component" value="Unassembled WGS sequence"/>
</dbReference>
<keyword evidence="5" id="KW-1185">Reference proteome</keyword>
<dbReference type="SUPFAM" id="SSF81298">
    <property type="entry name" value="Adenylylcyclase toxin (the edema factor)"/>
    <property type="match status" value="1"/>
</dbReference>